<protein>
    <recommendedName>
        <fullName evidence="3">RGS domain-containing protein</fullName>
    </recommendedName>
</protein>
<feature type="domain" description="RGS" evidence="3">
    <location>
        <begin position="478"/>
        <end position="588"/>
    </location>
</feature>
<evidence type="ECO:0000313" key="4">
    <source>
        <dbReference type="EMBL" id="KAJ3436338.1"/>
    </source>
</evidence>
<evidence type="ECO:0000256" key="1">
    <source>
        <dbReference type="ARBA" id="ARBA00022700"/>
    </source>
</evidence>
<dbReference type="InterPro" id="IPR036305">
    <property type="entry name" value="RGS_sf"/>
</dbReference>
<reference evidence="4" key="1">
    <citation type="submission" date="2022-08" db="EMBL/GenBank/DDBJ databases">
        <title>Novel sulphate-reducing endosymbionts in the free-living metamonad Anaeramoeba.</title>
        <authorList>
            <person name="Jerlstrom-Hultqvist J."/>
            <person name="Cepicka I."/>
            <person name="Gallot-Lavallee L."/>
            <person name="Salas-Leiva D."/>
            <person name="Curtis B.A."/>
            <person name="Zahonova K."/>
            <person name="Pipaliya S."/>
            <person name="Dacks J."/>
            <person name="Roger A.J."/>
        </authorList>
    </citation>
    <scope>NUCLEOTIDE SEQUENCE</scope>
    <source>
        <strain evidence="4">Busselton2</strain>
    </source>
</reference>
<dbReference type="AlphaFoldDB" id="A0AAV7Z861"/>
<dbReference type="PANTHER" id="PTHR45746">
    <property type="entry name" value="LP21163P"/>
    <property type="match status" value="1"/>
</dbReference>
<sequence>METPPSHKLSGFILPTKKKELKKWIDSLTESIEDRKKRIEQMVFTLNTRKSALYSLKQKASQDLRSFGGMFLLFDNTIESEEDNNEQSGGSTKPTSSRMLITSETNTDDYTVQSDSEMTSSDCNSSEWEEIDAFASTPSSTLIKTKNNTPSKIAKPKDKIFSLSRSPLKNPPVLKKNLKKIIRSKSTTDQRLHQLKKRNGSKESILKRNETSKRSLSFEKKQTIDLNTEYQQFKKEIMRAKTSSRESILKNNDNSLDLNEDFTKTTSSIISYSEEYGMNNQINREKSQKKLLIEFGNSPNKNEFTIKKLTEKTNSNEFTSNQAIEKRQEKKNTNNINKTSPNNQKGVGKGKGKENEKRKDNRGNDKRGKKKQKRKKKKKRKRKLKRISSKSPKRMTSKSPKRIPLKSTKMRSDDKYHKQKKQSKIKSQKSTLFGRKKRMPNDLEKQKLNKHSSGTPNEFDDLGILSLNSILNNFFLKFVKFSESEYNDENLLYWQSVNIFKQLFEDGELKKAKKQAKNIFNLYIKNDAAKQINISGKSRNELIKIFDNLSNNFPDKNIFNKTQRSIYDMMSNDLYLSFFKTPLYQEIIQEIENEKKLQNNN</sequence>
<name>A0AAV7Z861_9EUKA</name>
<feature type="region of interest" description="Disordered" evidence="2">
    <location>
        <begin position="313"/>
        <end position="455"/>
    </location>
</feature>
<feature type="compositionally biased region" description="Basic and acidic residues" evidence="2">
    <location>
        <begin position="200"/>
        <end position="214"/>
    </location>
</feature>
<dbReference type="Gene3D" id="1.10.167.10">
    <property type="entry name" value="Regulator of G-protein Signalling 4, domain 2"/>
    <property type="match status" value="1"/>
</dbReference>
<feature type="region of interest" description="Disordered" evidence="2">
    <location>
        <begin position="79"/>
        <end position="100"/>
    </location>
</feature>
<dbReference type="CDD" id="cd07440">
    <property type="entry name" value="RGS"/>
    <property type="match status" value="1"/>
</dbReference>
<feature type="compositionally biased region" description="Polar residues" evidence="2">
    <location>
        <begin position="86"/>
        <end position="100"/>
    </location>
</feature>
<dbReference type="GO" id="GO:0005737">
    <property type="term" value="C:cytoplasm"/>
    <property type="evidence" value="ECO:0007669"/>
    <property type="project" value="TreeGrafter"/>
</dbReference>
<feature type="compositionally biased region" description="Basic residues" evidence="2">
    <location>
        <begin position="417"/>
        <end position="427"/>
    </location>
</feature>
<feature type="compositionally biased region" description="Low complexity" evidence="2">
    <location>
        <begin position="333"/>
        <end position="346"/>
    </location>
</feature>
<dbReference type="PANTHER" id="PTHR45746:SF6">
    <property type="entry name" value="LP21163P"/>
    <property type="match status" value="1"/>
</dbReference>
<dbReference type="PROSITE" id="PS50132">
    <property type="entry name" value="RGS"/>
    <property type="match status" value="1"/>
</dbReference>
<feature type="compositionally biased region" description="Basic residues" evidence="2">
    <location>
        <begin position="367"/>
        <end position="404"/>
    </location>
</feature>
<dbReference type="PRINTS" id="PR01301">
    <property type="entry name" value="RGSPROTEIN"/>
</dbReference>
<gene>
    <name evidence="4" type="ORF">M0812_18395</name>
</gene>
<feature type="compositionally biased region" description="Polar residues" evidence="2">
    <location>
        <begin position="313"/>
        <end position="323"/>
    </location>
</feature>
<dbReference type="SUPFAM" id="SSF48097">
    <property type="entry name" value="Regulator of G-protein signaling, RGS"/>
    <property type="match status" value="1"/>
</dbReference>
<keyword evidence="1" id="KW-0734">Signal transduction inhibitor</keyword>
<dbReference type="InterPro" id="IPR047016">
    <property type="entry name" value="RGS6/7/9/11"/>
</dbReference>
<proteinExistence type="predicted"/>
<dbReference type="Proteomes" id="UP001146793">
    <property type="component" value="Unassembled WGS sequence"/>
</dbReference>
<feature type="compositionally biased region" description="Basic and acidic residues" evidence="2">
    <location>
        <begin position="351"/>
        <end position="366"/>
    </location>
</feature>
<dbReference type="GO" id="GO:0009968">
    <property type="term" value="P:negative regulation of signal transduction"/>
    <property type="evidence" value="ECO:0007669"/>
    <property type="project" value="UniProtKB-KW"/>
</dbReference>
<comment type="caution">
    <text evidence="4">The sequence shown here is derived from an EMBL/GenBank/DDBJ whole genome shotgun (WGS) entry which is preliminary data.</text>
</comment>
<evidence type="ECO:0000313" key="5">
    <source>
        <dbReference type="Proteomes" id="UP001146793"/>
    </source>
</evidence>
<dbReference type="Pfam" id="PF00615">
    <property type="entry name" value="RGS"/>
    <property type="match status" value="1"/>
</dbReference>
<dbReference type="GO" id="GO:0008277">
    <property type="term" value="P:regulation of G protein-coupled receptor signaling pathway"/>
    <property type="evidence" value="ECO:0007669"/>
    <property type="project" value="InterPro"/>
</dbReference>
<dbReference type="InterPro" id="IPR044926">
    <property type="entry name" value="RGS_subdomain_2"/>
</dbReference>
<accession>A0AAV7Z861</accession>
<dbReference type="InterPro" id="IPR016137">
    <property type="entry name" value="RGS"/>
</dbReference>
<dbReference type="GO" id="GO:0005096">
    <property type="term" value="F:GTPase activator activity"/>
    <property type="evidence" value="ECO:0007669"/>
    <property type="project" value="TreeGrafter"/>
</dbReference>
<evidence type="ECO:0000259" key="3">
    <source>
        <dbReference type="PROSITE" id="PS50132"/>
    </source>
</evidence>
<feature type="region of interest" description="Disordered" evidence="2">
    <location>
        <begin position="185"/>
        <end position="214"/>
    </location>
</feature>
<dbReference type="EMBL" id="JANTQA010000036">
    <property type="protein sequence ID" value="KAJ3436338.1"/>
    <property type="molecule type" value="Genomic_DNA"/>
</dbReference>
<dbReference type="SMART" id="SM00315">
    <property type="entry name" value="RGS"/>
    <property type="match status" value="1"/>
</dbReference>
<organism evidence="4 5">
    <name type="scientific">Anaeramoeba flamelloides</name>
    <dbReference type="NCBI Taxonomy" id="1746091"/>
    <lineage>
        <taxon>Eukaryota</taxon>
        <taxon>Metamonada</taxon>
        <taxon>Anaeramoebidae</taxon>
        <taxon>Anaeramoeba</taxon>
    </lineage>
</organism>
<evidence type="ECO:0000256" key="2">
    <source>
        <dbReference type="SAM" id="MobiDB-lite"/>
    </source>
</evidence>